<comment type="caution">
    <text evidence="1">The sequence shown here is derived from an EMBL/GenBank/DDBJ whole genome shotgun (WGS) entry which is preliminary data.</text>
</comment>
<reference evidence="1 2" key="1">
    <citation type="submission" date="2015-03" db="EMBL/GenBank/DDBJ databases">
        <title>Draft genome of Stenotrophomonas maltophila isolated from urine specimen.</title>
        <authorList>
            <person name="Murugan N."/>
            <person name="Malathi J."/>
            <person name="Umashankar V."/>
            <person name="Madhavan H."/>
        </authorList>
    </citation>
    <scope>NUCLEOTIDE SEQUENCE [LARGE SCALE GENOMIC DNA]</scope>
    <source>
        <strain evidence="1 2">JMNMN1</strain>
    </source>
</reference>
<dbReference type="PATRIC" id="fig|40324.63.peg.5670"/>
<gene>
    <name evidence="1" type="ORF">VM57_15350</name>
</gene>
<evidence type="ECO:0000313" key="1">
    <source>
        <dbReference type="EMBL" id="KKD57001.1"/>
    </source>
</evidence>
<organism evidence="1 2">
    <name type="scientific">Stenotrophomonas maltophilia</name>
    <name type="common">Pseudomonas maltophilia</name>
    <name type="synonym">Xanthomonas maltophilia</name>
    <dbReference type="NCBI Taxonomy" id="40324"/>
    <lineage>
        <taxon>Bacteria</taxon>
        <taxon>Pseudomonadati</taxon>
        <taxon>Pseudomonadota</taxon>
        <taxon>Gammaproteobacteria</taxon>
        <taxon>Lysobacterales</taxon>
        <taxon>Lysobacteraceae</taxon>
        <taxon>Stenotrophomonas</taxon>
        <taxon>Stenotrophomonas maltophilia group</taxon>
    </lineage>
</organism>
<proteinExistence type="predicted"/>
<dbReference type="EMBL" id="JZRZ01000024">
    <property type="protein sequence ID" value="KKD57001.1"/>
    <property type="molecule type" value="Genomic_DNA"/>
</dbReference>
<sequence length="106" mass="11457">MGRPNPIADAGIALFKFGDSAWDLAVSGSDAALEAMGFDWIEDRELDPEKIITDGVRAAGPVTGIPSNQMLTTGEYLYDVGTGQYTPDNPAEAAAYLMYRRPKDEQ</sequence>
<name>A0A0F5ZMP7_STEMA</name>
<dbReference type="AlphaFoldDB" id="A0A0F5ZMP7"/>
<protein>
    <submittedName>
        <fullName evidence="1">Uncharacterized protein</fullName>
    </submittedName>
</protein>
<evidence type="ECO:0000313" key="2">
    <source>
        <dbReference type="Proteomes" id="UP000243478"/>
    </source>
</evidence>
<accession>A0A0F5ZMP7</accession>
<dbReference type="Proteomes" id="UP000243478">
    <property type="component" value="Unassembled WGS sequence"/>
</dbReference>